<dbReference type="PANTHER" id="PTHR43085">
    <property type="entry name" value="HEXOKINASE FAMILY MEMBER"/>
    <property type="match status" value="1"/>
</dbReference>
<evidence type="ECO:0000256" key="5">
    <source>
        <dbReference type="ARBA" id="ARBA00022840"/>
    </source>
</evidence>
<evidence type="ECO:0000256" key="1">
    <source>
        <dbReference type="ARBA" id="ARBA00010688"/>
    </source>
</evidence>
<feature type="non-terminal residue" evidence="7">
    <location>
        <position position="130"/>
    </location>
</feature>
<evidence type="ECO:0000256" key="2">
    <source>
        <dbReference type="ARBA" id="ARBA00022679"/>
    </source>
</evidence>
<dbReference type="InterPro" id="IPR011611">
    <property type="entry name" value="PfkB_dom"/>
</dbReference>
<dbReference type="GO" id="GO:0005524">
    <property type="term" value="F:ATP binding"/>
    <property type="evidence" value="ECO:0007669"/>
    <property type="project" value="UniProtKB-KW"/>
</dbReference>
<comment type="caution">
    <text evidence="7">The sequence shown here is derived from an EMBL/GenBank/DDBJ whole genome shotgun (WGS) entry which is preliminary data.</text>
</comment>
<reference evidence="7" key="1">
    <citation type="journal article" date="2015" name="Nature">
        <title>Complex archaea that bridge the gap between prokaryotes and eukaryotes.</title>
        <authorList>
            <person name="Spang A."/>
            <person name="Saw J.H."/>
            <person name="Jorgensen S.L."/>
            <person name="Zaremba-Niedzwiedzka K."/>
            <person name="Martijn J."/>
            <person name="Lind A.E."/>
            <person name="van Eijk R."/>
            <person name="Schleper C."/>
            <person name="Guy L."/>
            <person name="Ettema T.J."/>
        </authorList>
    </citation>
    <scope>NUCLEOTIDE SEQUENCE</scope>
</reference>
<proteinExistence type="inferred from homology"/>
<comment type="similarity">
    <text evidence="1">Belongs to the carbohydrate kinase PfkB family.</text>
</comment>
<evidence type="ECO:0000256" key="3">
    <source>
        <dbReference type="ARBA" id="ARBA00022741"/>
    </source>
</evidence>
<protein>
    <recommendedName>
        <fullName evidence="6">Carbohydrate kinase PfkB domain-containing protein</fullName>
    </recommendedName>
</protein>
<evidence type="ECO:0000259" key="6">
    <source>
        <dbReference type="Pfam" id="PF00294"/>
    </source>
</evidence>
<gene>
    <name evidence="7" type="ORF">LCGC14_2442940</name>
</gene>
<evidence type="ECO:0000256" key="4">
    <source>
        <dbReference type="ARBA" id="ARBA00022777"/>
    </source>
</evidence>
<accession>A0A0F9C5X0</accession>
<name>A0A0F9C5X0_9ZZZZ</name>
<dbReference type="PANTHER" id="PTHR43085:SF1">
    <property type="entry name" value="PSEUDOURIDINE KINASE-RELATED"/>
    <property type="match status" value="1"/>
</dbReference>
<evidence type="ECO:0000313" key="7">
    <source>
        <dbReference type="EMBL" id="KKL21687.1"/>
    </source>
</evidence>
<organism evidence="7">
    <name type="scientific">marine sediment metagenome</name>
    <dbReference type="NCBI Taxonomy" id="412755"/>
    <lineage>
        <taxon>unclassified sequences</taxon>
        <taxon>metagenomes</taxon>
        <taxon>ecological metagenomes</taxon>
    </lineage>
</organism>
<dbReference type="Gene3D" id="3.40.1190.20">
    <property type="match status" value="1"/>
</dbReference>
<dbReference type="EMBL" id="LAZR01037635">
    <property type="protein sequence ID" value="KKL21687.1"/>
    <property type="molecule type" value="Genomic_DNA"/>
</dbReference>
<dbReference type="Pfam" id="PF00294">
    <property type="entry name" value="PfkB"/>
    <property type="match status" value="1"/>
</dbReference>
<sequence>MILCCGEALIDMLPRTHGGEKSFAPHAGGAVFNTAIALGRLGCDTAFFSGLSDDLFGQMLTDALAASGVDASPAARSDRPTTLAFVTLTDGQASYAFYDENTAGRMLSQDDLPTLGPDTQALFLGGISLV</sequence>
<dbReference type="InterPro" id="IPR029056">
    <property type="entry name" value="Ribokinase-like"/>
</dbReference>
<dbReference type="AlphaFoldDB" id="A0A0F9C5X0"/>
<keyword evidence="5" id="KW-0067">ATP-binding</keyword>
<dbReference type="SUPFAM" id="SSF53613">
    <property type="entry name" value="Ribokinase-like"/>
    <property type="match status" value="1"/>
</dbReference>
<keyword evidence="4" id="KW-0418">Kinase</keyword>
<dbReference type="GO" id="GO:0016301">
    <property type="term" value="F:kinase activity"/>
    <property type="evidence" value="ECO:0007669"/>
    <property type="project" value="UniProtKB-KW"/>
</dbReference>
<dbReference type="InterPro" id="IPR050306">
    <property type="entry name" value="PfkB_Carbo_kinase"/>
</dbReference>
<keyword evidence="2" id="KW-0808">Transferase</keyword>
<feature type="domain" description="Carbohydrate kinase PfkB" evidence="6">
    <location>
        <begin position="2"/>
        <end position="103"/>
    </location>
</feature>
<keyword evidence="3" id="KW-0547">Nucleotide-binding</keyword>